<dbReference type="Proteomes" id="UP000036403">
    <property type="component" value="Unassembled WGS sequence"/>
</dbReference>
<gene>
    <name evidence="2" type="ORF">RF55_9776</name>
</gene>
<feature type="region of interest" description="Disordered" evidence="1">
    <location>
        <begin position="20"/>
        <end position="45"/>
    </location>
</feature>
<organism evidence="2 3">
    <name type="scientific">Lasius niger</name>
    <name type="common">Black garden ant</name>
    <dbReference type="NCBI Taxonomy" id="67767"/>
    <lineage>
        <taxon>Eukaryota</taxon>
        <taxon>Metazoa</taxon>
        <taxon>Ecdysozoa</taxon>
        <taxon>Arthropoda</taxon>
        <taxon>Hexapoda</taxon>
        <taxon>Insecta</taxon>
        <taxon>Pterygota</taxon>
        <taxon>Neoptera</taxon>
        <taxon>Endopterygota</taxon>
        <taxon>Hymenoptera</taxon>
        <taxon>Apocrita</taxon>
        <taxon>Aculeata</taxon>
        <taxon>Formicoidea</taxon>
        <taxon>Formicidae</taxon>
        <taxon>Formicinae</taxon>
        <taxon>Lasius</taxon>
        <taxon>Lasius</taxon>
    </lineage>
</organism>
<dbReference type="PaxDb" id="67767-A0A0J7KJ67"/>
<evidence type="ECO:0000256" key="1">
    <source>
        <dbReference type="SAM" id="MobiDB-lite"/>
    </source>
</evidence>
<feature type="compositionally biased region" description="Polar residues" evidence="1">
    <location>
        <begin position="22"/>
        <end position="40"/>
    </location>
</feature>
<accession>A0A0J7KJ67</accession>
<evidence type="ECO:0000313" key="2">
    <source>
        <dbReference type="EMBL" id="KMQ90468.1"/>
    </source>
</evidence>
<dbReference type="OrthoDB" id="5984724at2759"/>
<dbReference type="PANTHER" id="PTHR47331:SF1">
    <property type="entry name" value="GAG-LIKE PROTEIN"/>
    <property type="match status" value="1"/>
</dbReference>
<protein>
    <submittedName>
        <fullName evidence="2">Uncharacterized protein</fullName>
    </submittedName>
</protein>
<name>A0A0J7KJ67_LASNI</name>
<keyword evidence="3" id="KW-1185">Reference proteome</keyword>
<comment type="caution">
    <text evidence="2">The sequence shown here is derived from an EMBL/GenBank/DDBJ whole genome shotgun (WGS) entry which is preliminary data.</text>
</comment>
<dbReference type="AlphaFoldDB" id="A0A0J7KJ67"/>
<evidence type="ECO:0000313" key="3">
    <source>
        <dbReference type="Proteomes" id="UP000036403"/>
    </source>
</evidence>
<dbReference type="EMBL" id="LBMM01006605">
    <property type="protein sequence ID" value="KMQ90468.1"/>
    <property type="molecule type" value="Genomic_DNA"/>
</dbReference>
<sequence>MSTHIKLLQPRSKYHSLLHRNGANTAKLTNNESPESSNEGGTRPIVDISTHFTKHDVTKGKLEYKIVHTTLLPTAFVTLKSNSGRLIKVRALLAQGSQSTFISEKCAQYLKAKRTRLSISVSGIGGNSVGYVRSAVSFTLVPCDQSKPEIPLSALVLPKLTYIPKASYIKNTWPHLENLHLADPDFLARYPLSYLLELTFTGNTLILLNRVRHGPDGSPTAQLTIFGWIISGSVTRTAETASLSLVESLDESLRKFWEVEEIPAKSILSDEEIKCEAYFQSTHFRQSDGTYVIRLPFKTELPIPIDPKDELALFRLLTLTYGTACAPFVANRVLKQFAVDEGENFSLAVSVLNNYMYVDDVMFGADDIVFAKQIRNQATKLPKAGGFHLCKWASNHVSLLDDISAKNHGLATNTLLKSDDNLKVLGIAWNPTKDFFRFHIETEKLDEFTKRSYLSMTSRMFDPLEEVSNARDYWIKSVQTEYYAQELKDLLNKGNAAAKSPLFKLNPFIDKDKII</sequence>
<reference evidence="2 3" key="1">
    <citation type="submission" date="2015-04" db="EMBL/GenBank/DDBJ databases">
        <title>Lasius niger genome sequencing.</title>
        <authorList>
            <person name="Konorov E.A."/>
            <person name="Nikitin M.A."/>
            <person name="Kirill M.V."/>
            <person name="Chang P."/>
        </authorList>
    </citation>
    <scope>NUCLEOTIDE SEQUENCE [LARGE SCALE GENOMIC DNA]</scope>
    <source>
        <tissue evidence="2">Whole</tissue>
    </source>
</reference>
<proteinExistence type="predicted"/>
<dbReference type="PANTHER" id="PTHR47331">
    <property type="entry name" value="PHD-TYPE DOMAIN-CONTAINING PROTEIN"/>
    <property type="match status" value="1"/>
</dbReference>